<dbReference type="Pfam" id="PF10639">
    <property type="entry name" value="TMEM234"/>
    <property type="match status" value="1"/>
</dbReference>
<keyword evidence="5 6" id="KW-0472">Membrane</keyword>
<proteinExistence type="inferred from homology"/>
<dbReference type="PANTHER" id="PTHR28668:SF1">
    <property type="entry name" value="TRANSMEMBRANE PROTEIN 234"/>
    <property type="match status" value="1"/>
</dbReference>
<evidence type="ECO:0000256" key="6">
    <source>
        <dbReference type="SAM" id="Phobius"/>
    </source>
</evidence>
<comment type="subcellular location">
    <subcellularLocation>
        <location evidence="1">Membrane</location>
        <topology evidence="1">Multi-pass membrane protein</topology>
    </subcellularLocation>
</comment>
<gene>
    <name evidence="7" type="ORF">FALBO_8914</name>
</gene>
<dbReference type="GO" id="GO:0016020">
    <property type="term" value="C:membrane"/>
    <property type="evidence" value="ECO:0007669"/>
    <property type="project" value="UniProtKB-SubCell"/>
</dbReference>
<dbReference type="InterPro" id="IPR018908">
    <property type="entry name" value="TMEM234"/>
</dbReference>
<evidence type="ECO:0000256" key="5">
    <source>
        <dbReference type="ARBA" id="ARBA00023136"/>
    </source>
</evidence>
<dbReference type="AlphaFoldDB" id="A0A8H4L8T5"/>
<dbReference type="Proteomes" id="UP000554235">
    <property type="component" value="Unassembled WGS sequence"/>
</dbReference>
<evidence type="ECO:0000256" key="3">
    <source>
        <dbReference type="ARBA" id="ARBA00022692"/>
    </source>
</evidence>
<comment type="similarity">
    <text evidence="2">Belongs to the TMEM234 family.</text>
</comment>
<accession>A0A8H4L8T5</accession>
<dbReference type="InterPro" id="IPR037185">
    <property type="entry name" value="EmrE-like"/>
</dbReference>
<sequence length="151" mass="16410">MASTAGDDKPPVFNYILSFVLVGLAWGFTTPFIRRAAQSHNPPAHPVLETPAVRASWLKSKAYGAFFAVVDLLRNPRYAIPLVLNLTGSVWFFLLIGQAELSLTVPIVNTLAFLFTVLGDWYVDGKVISKDTAAGMGLMLVGIALCVQSKR</sequence>
<evidence type="ECO:0000313" key="8">
    <source>
        <dbReference type="Proteomes" id="UP000554235"/>
    </source>
</evidence>
<keyword evidence="8" id="KW-1185">Reference proteome</keyword>
<dbReference type="SUPFAM" id="SSF103481">
    <property type="entry name" value="Multidrug resistance efflux transporter EmrE"/>
    <property type="match status" value="1"/>
</dbReference>
<feature type="transmembrane region" description="Helical" evidence="6">
    <location>
        <begin position="103"/>
        <end position="122"/>
    </location>
</feature>
<comment type="caution">
    <text evidence="7">The sequence shown here is derived from an EMBL/GenBank/DDBJ whole genome shotgun (WGS) entry which is preliminary data.</text>
</comment>
<dbReference type="Gene3D" id="1.10.3730.20">
    <property type="match status" value="1"/>
</dbReference>
<name>A0A8H4L8T5_9HYPO</name>
<keyword evidence="4 6" id="KW-1133">Transmembrane helix</keyword>
<protein>
    <submittedName>
        <fullName evidence="7">Integral membrane</fullName>
    </submittedName>
</protein>
<keyword evidence="3 6" id="KW-0812">Transmembrane</keyword>
<dbReference type="EMBL" id="JAADYS010001219">
    <property type="protein sequence ID" value="KAF4464261.1"/>
    <property type="molecule type" value="Genomic_DNA"/>
</dbReference>
<dbReference type="OrthoDB" id="43458at2759"/>
<evidence type="ECO:0000256" key="4">
    <source>
        <dbReference type="ARBA" id="ARBA00022989"/>
    </source>
</evidence>
<evidence type="ECO:0000256" key="1">
    <source>
        <dbReference type="ARBA" id="ARBA00004141"/>
    </source>
</evidence>
<reference evidence="7 8" key="1">
    <citation type="submission" date="2020-01" db="EMBL/GenBank/DDBJ databases">
        <title>Identification and distribution of gene clusters putatively required for synthesis of sphingolipid metabolism inhibitors in phylogenetically diverse species of the filamentous fungus Fusarium.</title>
        <authorList>
            <person name="Kim H.-S."/>
            <person name="Busman M."/>
            <person name="Brown D.W."/>
            <person name="Divon H."/>
            <person name="Uhlig S."/>
            <person name="Proctor R.H."/>
        </authorList>
    </citation>
    <scope>NUCLEOTIDE SEQUENCE [LARGE SCALE GENOMIC DNA]</scope>
    <source>
        <strain evidence="7 8">NRRL 20459</strain>
    </source>
</reference>
<evidence type="ECO:0000313" key="7">
    <source>
        <dbReference type="EMBL" id="KAF4464261.1"/>
    </source>
</evidence>
<evidence type="ECO:0000256" key="2">
    <source>
        <dbReference type="ARBA" id="ARBA00005977"/>
    </source>
</evidence>
<feature type="transmembrane region" description="Helical" evidence="6">
    <location>
        <begin position="12"/>
        <end position="33"/>
    </location>
</feature>
<feature type="transmembrane region" description="Helical" evidence="6">
    <location>
        <begin position="128"/>
        <end position="147"/>
    </location>
</feature>
<feature type="transmembrane region" description="Helical" evidence="6">
    <location>
        <begin position="78"/>
        <end position="96"/>
    </location>
</feature>
<dbReference type="PANTHER" id="PTHR28668">
    <property type="entry name" value="TRANSMEMBRANE PROTEIN 234"/>
    <property type="match status" value="1"/>
</dbReference>
<organism evidence="7 8">
    <name type="scientific">Fusarium albosuccineum</name>
    <dbReference type="NCBI Taxonomy" id="1237068"/>
    <lineage>
        <taxon>Eukaryota</taxon>
        <taxon>Fungi</taxon>
        <taxon>Dikarya</taxon>
        <taxon>Ascomycota</taxon>
        <taxon>Pezizomycotina</taxon>
        <taxon>Sordariomycetes</taxon>
        <taxon>Hypocreomycetidae</taxon>
        <taxon>Hypocreales</taxon>
        <taxon>Nectriaceae</taxon>
        <taxon>Fusarium</taxon>
        <taxon>Fusarium decemcellulare species complex</taxon>
    </lineage>
</organism>